<keyword evidence="2" id="KW-1185">Reference proteome</keyword>
<dbReference type="Proteomes" id="UP001604277">
    <property type="component" value="Unassembled WGS sequence"/>
</dbReference>
<name>A0ABD1W716_9LAMI</name>
<evidence type="ECO:0000313" key="1">
    <source>
        <dbReference type="EMBL" id="KAL2545460.1"/>
    </source>
</evidence>
<dbReference type="AlphaFoldDB" id="A0ABD1W716"/>
<reference evidence="2" key="1">
    <citation type="submission" date="2024-07" db="EMBL/GenBank/DDBJ databases">
        <title>Two chromosome-level genome assemblies of Korean endemic species Abeliophyllum distichum and Forsythia ovata (Oleaceae).</title>
        <authorList>
            <person name="Jang H."/>
        </authorList>
    </citation>
    <scope>NUCLEOTIDE SEQUENCE [LARGE SCALE GENOMIC DNA]</scope>
</reference>
<sequence length="162" mass="18799">MASNGPLLQPIQPQRASAAFAYTEAPELFQCHTIRPSLLHEKCLNNVVRVSIGSRDHFDLFFFNPHVSLATVNVQLDKHIFDVFLENHDRQWKAQEYPPNFVAMWKVEDLLDIFCTLLSISMKSTLAIWRSMTWRKRLSSREMMRGVEQSEGRVFMLVACQV</sequence>
<comment type="caution">
    <text evidence="1">The sequence shown here is derived from an EMBL/GenBank/DDBJ whole genome shotgun (WGS) entry which is preliminary data.</text>
</comment>
<gene>
    <name evidence="1" type="ORF">Fot_14693</name>
</gene>
<dbReference type="EMBL" id="JBFOLJ010000004">
    <property type="protein sequence ID" value="KAL2545460.1"/>
    <property type="molecule type" value="Genomic_DNA"/>
</dbReference>
<organism evidence="1 2">
    <name type="scientific">Forsythia ovata</name>
    <dbReference type="NCBI Taxonomy" id="205694"/>
    <lineage>
        <taxon>Eukaryota</taxon>
        <taxon>Viridiplantae</taxon>
        <taxon>Streptophyta</taxon>
        <taxon>Embryophyta</taxon>
        <taxon>Tracheophyta</taxon>
        <taxon>Spermatophyta</taxon>
        <taxon>Magnoliopsida</taxon>
        <taxon>eudicotyledons</taxon>
        <taxon>Gunneridae</taxon>
        <taxon>Pentapetalae</taxon>
        <taxon>asterids</taxon>
        <taxon>lamiids</taxon>
        <taxon>Lamiales</taxon>
        <taxon>Oleaceae</taxon>
        <taxon>Forsythieae</taxon>
        <taxon>Forsythia</taxon>
    </lineage>
</organism>
<protein>
    <submittedName>
        <fullName evidence="1">Uncharacterized protein</fullName>
    </submittedName>
</protein>
<accession>A0ABD1W716</accession>
<evidence type="ECO:0000313" key="2">
    <source>
        <dbReference type="Proteomes" id="UP001604277"/>
    </source>
</evidence>
<proteinExistence type="predicted"/>